<accession>A0A2G9SER5</accession>
<dbReference type="InterPro" id="IPR037056">
    <property type="entry name" value="RNase_H1_N_sf"/>
</dbReference>
<evidence type="ECO:0000259" key="2">
    <source>
        <dbReference type="Pfam" id="PF01693"/>
    </source>
</evidence>
<keyword evidence="4" id="KW-1185">Reference proteome</keyword>
<dbReference type="InterPro" id="IPR011320">
    <property type="entry name" value="RNase_H1_N"/>
</dbReference>
<dbReference type="PANTHER" id="PTHR12349:SF4">
    <property type="entry name" value="ANKYRIN REPEAT AND LEM DOMAIN-CONTAINING PROTEIN 2"/>
    <property type="match status" value="1"/>
</dbReference>
<feature type="domain" description="Ribonuclease H1 N-terminal" evidence="2">
    <location>
        <begin position="44"/>
        <end position="76"/>
    </location>
</feature>
<dbReference type="GO" id="GO:0051721">
    <property type="term" value="F:protein phosphatase 2A binding"/>
    <property type="evidence" value="ECO:0007669"/>
    <property type="project" value="TreeGrafter"/>
</dbReference>
<dbReference type="GO" id="GO:0005783">
    <property type="term" value="C:endoplasmic reticulum"/>
    <property type="evidence" value="ECO:0007669"/>
    <property type="project" value="TreeGrafter"/>
</dbReference>
<organism evidence="3 4">
    <name type="scientific">Aquarana catesbeiana</name>
    <name type="common">American bullfrog</name>
    <name type="synonym">Rana catesbeiana</name>
    <dbReference type="NCBI Taxonomy" id="8400"/>
    <lineage>
        <taxon>Eukaryota</taxon>
        <taxon>Metazoa</taxon>
        <taxon>Chordata</taxon>
        <taxon>Craniata</taxon>
        <taxon>Vertebrata</taxon>
        <taxon>Euteleostomi</taxon>
        <taxon>Amphibia</taxon>
        <taxon>Batrachia</taxon>
        <taxon>Anura</taxon>
        <taxon>Neobatrachia</taxon>
        <taxon>Ranoidea</taxon>
        <taxon>Ranidae</taxon>
        <taxon>Aquarana</taxon>
    </lineage>
</organism>
<dbReference type="PANTHER" id="PTHR12349">
    <property type="entry name" value="ANKYRIN REPEAT AND LEM DOMAIN-CONTAINING PROTEIN 2"/>
    <property type="match status" value="1"/>
</dbReference>
<protein>
    <recommendedName>
        <fullName evidence="2">Ribonuclease H1 N-terminal domain-containing protein</fullName>
    </recommendedName>
</protein>
<gene>
    <name evidence="3" type="ORF">AB205_0014680</name>
</gene>
<dbReference type="EMBL" id="KV924288">
    <property type="protein sequence ID" value="PIO38646.1"/>
    <property type="molecule type" value="Genomic_DNA"/>
</dbReference>
<proteinExistence type="predicted"/>
<dbReference type="Gene3D" id="3.40.970.10">
    <property type="entry name" value="Ribonuclease H1, N-terminal domain"/>
    <property type="match status" value="1"/>
</dbReference>
<feature type="region of interest" description="Disordered" evidence="1">
    <location>
        <begin position="85"/>
        <end position="105"/>
    </location>
</feature>
<feature type="region of interest" description="Disordered" evidence="1">
    <location>
        <begin position="1"/>
        <end position="42"/>
    </location>
</feature>
<evidence type="ECO:0000256" key="1">
    <source>
        <dbReference type="SAM" id="MobiDB-lite"/>
    </source>
</evidence>
<dbReference type="OrthoDB" id="7446186at2759"/>
<evidence type="ECO:0000313" key="3">
    <source>
        <dbReference type="EMBL" id="PIO38646.1"/>
    </source>
</evidence>
<dbReference type="AlphaFoldDB" id="A0A2G9SER5"/>
<feature type="non-terminal residue" evidence="3">
    <location>
        <position position="105"/>
    </location>
</feature>
<evidence type="ECO:0000313" key="4">
    <source>
        <dbReference type="Proteomes" id="UP000228934"/>
    </source>
</evidence>
<sequence>MVGRGGKNTSKKGYRKTSTATKKPRTTSKKMASSPDSEMAENVHIYTNKKEVLQVVKMLKGSRFKAFHSRDDAEKFARGICDYYSSPSKSSLPVSPVKISSPLLR</sequence>
<dbReference type="Proteomes" id="UP000228934">
    <property type="component" value="Unassembled WGS sequence"/>
</dbReference>
<reference evidence="4" key="1">
    <citation type="journal article" date="2017" name="Nat. Commun.">
        <title>The North American bullfrog draft genome provides insight into hormonal regulation of long noncoding RNA.</title>
        <authorList>
            <person name="Hammond S.A."/>
            <person name="Warren R.L."/>
            <person name="Vandervalk B.P."/>
            <person name="Kucuk E."/>
            <person name="Khan H."/>
            <person name="Gibb E.A."/>
            <person name="Pandoh P."/>
            <person name="Kirk H."/>
            <person name="Zhao Y."/>
            <person name="Jones M."/>
            <person name="Mungall A.J."/>
            <person name="Coope R."/>
            <person name="Pleasance S."/>
            <person name="Moore R.A."/>
            <person name="Holt R.A."/>
            <person name="Round J.M."/>
            <person name="Ohora S."/>
            <person name="Walle B.V."/>
            <person name="Veldhoen N."/>
            <person name="Helbing C.C."/>
            <person name="Birol I."/>
        </authorList>
    </citation>
    <scope>NUCLEOTIDE SEQUENCE [LARGE SCALE GENOMIC DNA]</scope>
</reference>
<name>A0A2G9SER5_AQUCT</name>
<dbReference type="Pfam" id="PF01693">
    <property type="entry name" value="Cauli_VI"/>
    <property type="match status" value="1"/>
</dbReference>